<dbReference type="PANTHER" id="PTHR23409">
    <property type="entry name" value="RIBONUCLEOSIDE-DIPHOSPHATE REDUCTASE SMALL CHAIN"/>
    <property type="match status" value="1"/>
</dbReference>
<dbReference type="EMBL" id="AP027742">
    <property type="protein sequence ID" value="BDZ78014.1"/>
    <property type="molecule type" value="Genomic_DNA"/>
</dbReference>
<gene>
    <name evidence="3" type="ORF">Lac1_21970</name>
</gene>
<evidence type="ECO:0000313" key="3">
    <source>
        <dbReference type="EMBL" id="BDZ78014.1"/>
    </source>
</evidence>
<accession>A0ABM8I6F4</accession>
<comment type="catalytic activity">
    <reaction evidence="1 2">
        <text>a 2'-deoxyribonucleoside 5'-diphosphate + [thioredoxin]-disulfide + H2O = a ribonucleoside 5'-diphosphate + [thioredoxin]-dithiol</text>
        <dbReference type="Rhea" id="RHEA:23252"/>
        <dbReference type="Rhea" id="RHEA-COMP:10698"/>
        <dbReference type="Rhea" id="RHEA-COMP:10700"/>
        <dbReference type="ChEBI" id="CHEBI:15377"/>
        <dbReference type="ChEBI" id="CHEBI:29950"/>
        <dbReference type="ChEBI" id="CHEBI:50058"/>
        <dbReference type="ChEBI" id="CHEBI:57930"/>
        <dbReference type="ChEBI" id="CHEBI:73316"/>
        <dbReference type="EC" id="1.17.4.1"/>
    </reaction>
</comment>
<evidence type="ECO:0000313" key="4">
    <source>
        <dbReference type="Proteomes" id="UP001305815"/>
    </source>
</evidence>
<dbReference type="InterPro" id="IPR030475">
    <property type="entry name" value="RNR_small_AS"/>
</dbReference>
<dbReference type="PIRSF" id="PIRSF000355">
    <property type="entry name" value="NrdB"/>
    <property type="match status" value="1"/>
</dbReference>
<dbReference type="EC" id="1.17.4.1" evidence="2"/>
<dbReference type="RefSeq" id="WP_230105621.1">
    <property type="nucleotide sequence ID" value="NZ_AP024845.1"/>
</dbReference>
<name>A0ABM8I6F4_9FIRM</name>
<dbReference type="PROSITE" id="PS00368">
    <property type="entry name" value="RIBORED_SMALL"/>
    <property type="match status" value="1"/>
</dbReference>
<dbReference type="NCBIfam" id="NF007184">
    <property type="entry name" value="PRK09614.1-3"/>
    <property type="match status" value="1"/>
</dbReference>
<comment type="similarity">
    <text evidence="2">Belongs to the ribonucleoside diphosphate reductase small chain family.</text>
</comment>
<keyword evidence="2" id="KW-0215">Deoxyribonucleotide synthesis</keyword>
<keyword evidence="4" id="KW-1185">Reference proteome</keyword>
<comment type="cofactor">
    <cofactor evidence="2">
        <name>Fe cation</name>
        <dbReference type="ChEBI" id="CHEBI:24875"/>
    </cofactor>
    <text evidence="2">Binds 2 iron ions per subunit.</text>
</comment>
<evidence type="ECO:0000256" key="1">
    <source>
        <dbReference type="ARBA" id="ARBA00047754"/>
    </source>
</evidence>
<protein>
    <recommendedName>
        <fullName evidence="2">Ribonucleoside-diphosphate reductase subunit beta</fullName>
        <ecNumber evidence="2">1.17.4.1</ecNumber>
    </recommendedName>
</protein>
<dbReference type="PANTHER" id="PTHR23409:SF18">
    <property type="entry name" value="RIBONUCLEOSIDE-DIPHOSPHATE REDUCTASE SUBUNIT M2"/>
    <property type="match status" value="1"/>
</dbReference>
<proteinExistence type="inferred from homology"/>
<sequence length="353" mass="41621">MQEFDVTKPLPHKPLFNPNGDTEVLKRRMIAGNTTNLNDYNNLKYPWVSDWYRQAMNNFWIPEEINLSQDLKDYHKLLPQERKAYDKILSFLVFLDSIQTANLPCVGEYITANEVNLCLNIQTFQECVHSQSYSYMLDSICSPDERMDILYQWKTDEHLLARNTFIGNCYNLFQEKKDAATLLKVMMANYVLEGVYFYSGFMFFYNLSRNGKMPGSAQEIRYINRDENTHLWLFRSIILELRKEHPELFTDEMVDELRELLKEGVRQEIAWGHYVIGDDIPGLNRQMVTDYIQYLGNLRWTSLGYEVLYPDQEKEPESMKWVSQYSNANMVKTDFFEARSTAYAKSTALVDDL</sequence>
<comment type="function">
    <text evidence="2">Provides the precursors necessary for DNA synthesis. Catalyzes the biosynthesis of deoxyribonucleotides from the corresponding ribonucleotides.</text>
</comment>
<evidence type="ECO:0000256" key="2">
    <source>
        <dbReference type="PIRNR" id="PIRNR000355"/>
    </source>
</evidence>
<reference evidence="4" key="1">
    <citation type="journal article" date="2023" name="Int. J. Syst. Evol. Microbiol.">
        <title>Claveliimonas bilis gen. nov., sp. nov., deoxycholic acid-producing bacteria isolated from human faeces, and reclassification of Sellimonas monacensis Zenner et al. 2021 as Claveliimonas monacensis comb. nov.</title>
        <authorList>
            <person name="Hisatomi A."/>
            <person name="Kastawa N.W.E.P.G."/>
            <person name="Song I."/>
            <person name="Ohkuma M."/>
            <person name="Fukiya S."/>
            <person name="Sakamoto M."/>
        </authorList>
    </citation>
    <scope>NUCLEOTIDE SEQUENCE [LARGE SCALE GENOMIC DNA]</scope>
    <source>
        <strain evidence="4">12BBH14</strain>
    </source>
</reference>
<dbReference type="CDD" id="cd01049">
    <property type="entry name" value="RNRR2"/>
    <property type="match status" value="1"/>
</dbReference>
<organism evidence="3 4">
    <name type="scientific">Claveliimonas bilis</name>
    <dbReference type="NCBI Taxonomy" id="3028070"/>
    <lineage>
        <taxon>Bacteria</taxon>
        <taxon>Bacillati</taxon>
        <taxon>Bacillota</taxon>
        <taxon>Clostridia</taxon>
        <taxon>Lachnospirales</taxon>
        <taxon>Lachnospiraceae</taxon>
        <taxon>Claveliimonas</taxon>
    </lineage>
</organism>
<dbReference type="InterPro" id="IPR033909">
    <property type="entry name" value="RNR_small"/>
</dbReference>
<dbReference type="Pfam" id="PF00268">
    <property type="entry name" value="Ribonuc_red_sm"/>
    <property type="match status" value="1"/>
</dbReference>
<dbReference type="InterPro" id="IPR000358">
    <property type="entry name" value="RNR_small_fam"/>
</dbReference>
<keyword evidence="2" id="KW-0408">Iron</keyword>
<keyword evidence="2" id="KW-0560">Oxidoreductase</keyword>
<dbReference type="Proteomes" id="UP001305815">
    <property type="component" value="Chromosome"/>
</dbReference>
<keyword evidence="2" id="KW-0479">Metal-binding</keyword>